<dbReference type="Pfam" id="PF01502">
    <property type="entry name" value="PRA-CH"/>
    <property type="match status" value="1"/>
</dbReference>
<keyword evidence="7" id="KW-0028">Amino-acid biosynthesis</keyword>
<keyword evidence="12" id="KW-0511">Multifunctional enzyme</keyword>
<sequence>MQTRCLQRAVHGAFGTIRPRPCANIRRCVASPQFQRIRASASAAPVAPEEKTVKPEQDVPGMTTFLDNLKWDKNNLVAVIVQHIDTGEVLMQAFADRAAINETMQTGLATFYSRSRGGRWCKGETSGHFINVHQLFTDCDRDSIIYLSDPIGPACHTGARTCWFKEAQLAPAEGPSGGSSSSSSAVAHEGAHDHSDHVPRTTLQALERTISQRREALSQPSDGSKPSWTARLLSNPELLCKKIREEAGELCQTLEANEGRERAANEMADLMYHSMVLLNLQGVEMEEVLRVLRKRFTQSGIEEKAARAPKQQPPQ</sequence>
<dbReference type="GO" id="GO:0000105">
    <property type="term" value="P:L-histidine biosynthetic process"/>
    <property type="evidence" value="ECO:0007669"/>
    <property type="project" value="UniProtKB-KW"/>
</dbReference>
<comment type="catalytic activity">
    <reaction evidence="1">
        <text>1-(5-phospho-beta-D-ribosyl)-5'-AMP + H2O = 1-(5-phospho-beta-D-ribosyl)-5-[(5-phospho-beta-D-ribosylamino)methylideneamino]imidazole-4-carboxamide</text>
        <dbReference type="Rhea" id="RHEA:20049"/>
        <dbReference type="ChEBI" id="CHEBI:15377"/>
        <dbReference type="ChEBI" id="CHEBI:58435"/>
        <dbReference type="ChEBI" id="CHEBI:59457"/>
        <dbReference type="EC" id="3.5.4.19"/>
    </reaction>
</comment>
<dbReference type="SUPFAM" id="SSF101386">
    <property type="entry name" value="all-alpha NTP pyrophosphatases"/>
    <property type="match status" value="1"/>
</dbReference>
<keyword evidence="10" id="KW-0067">ATP-binding</keyword>
<dbReference type="PANTHER" id="PTHR42945:SF1">
    <property type="entry name" value="HISTIDINE BIOSYNTHESIS BIFUNCTIONAL PROTEIN HIS7"/>
    <property type="match status" value="1"/>
</dbReference>
<evidence type="ECO:0000256" key="4">
    <source>
        <dbReference type="ARBA" id="ARBA00005204"/>
    </source>
</evidence>
<dbReference type="AlphaFoldDB" id="A0A9W6BCV4"/>
<keyword evidence="9" id="KW-0378">Hydrolase</keyword>
<protein>
    <recommendedName>
        <fullName evidence="14">Phosphoribosyl-AMP cyclohydrolase domain-containing protein</fullName>
    </recommendedName>
</protein>
<evidence type="ECO:0000256" key="3">
    <source>
        <dbReference type="ARBA" id="ARBA00005169"/>
    </source>
</evidence>
<evidence type="ECO:0000259" key="14">
    <source>
        <dbReference type="Pfam" id="PF01502"/>
    </source>
</evidence>
<evidence type="ECO:0000256" key="1">
    <source>
        <dbReference type="ARBA" id="ARBA00000024"/>
    </source>
</evidence>
<evidence type="ECO:0000256" key="6">
    <source>
        <dbReference type="ARBA" id="ARBA00008299"/>
    </source>
</evidence>
<dbReference type="PANTHER" id="PTHR42945">
    <property type="entry name" value="HISTIDINE BIOSYNTHESIS BIFUNCTIONAL PROTEIN"/>
    <property type="match status" value="1"/>
</dbReference>
<evidence type="ECO:0000256" key="11">
    <source>
        <dbReference type="ARBA" id="ARBA00023102"/>
    </source>
</evidence>
<name>A0A9W6BCV4_9CHLO</name>
<evidence type="ECO:0000256" key="10">
    <source>
        <dbReference type="ARBA" id="ARBA00022840"/>
    </source>
</evidence>
<dbReference type="OrthoDB" id="1703565at2759"/>
<evidence type="ECO:0000256" key="7">
    <source>
        <dbReference type="ARBA" id="ARBA00022605"/>
    </source>
</evidence>
<feature type="compositionally biased region" description="Basic and acidic residues" evidence="13">
    <location>
        <begin position="189"/>
        <end position="199"/>
    </location>
</feature>
<feature type="region of interest" description="Disordered" evidence="13">
    <location>
        <begin position="173"/>
        <end position="200"/>
    </location>
</feature>
<evidence type="ECO:0000313" key="16">
    <source>
        <dbReference type="Proteomes" id="UP001165080"/>
    </source>
</evidence>
<dbReference type="SUPFAM" id="SSF141734">
    <property type="entry name" value="HisI-like"/>
    <property type="match status" value="1"/>
</dbReference>
<evidence type="ECO:0000256" key="9">
    <source>
        <dbReference type="ARBA" id="ARBA00022801"/>
    </source>
</evidence>
<comment type="similarity">
    <text evidence="6">In the N-terminal section; belongs to the PRA-CH family.</text>
</comment>
<accession>A0A9W6BCV4</accession>
<keyword evidence="11" id="KW-0368">Histidine biosynthesis</keyword>
<proteinExistence type="inferred from homology"/>
<dbReference type="HAMAP" id="MF_01019">
    <property type="entry name" value="HisIE"/>
    <property type="match status" value="1"/>
</dbReference>
<comment type="catalytic activity">
    <reaction evidence="2">
        <text>1-(5-phospho-beta-D-ribosyl)-ATP + H2O = 1-(5-phospho-beta-D-ribosyl)-5'-AMP + diphosphate + H(+)</text>
        <dbReference type="Rhea" id="RHEA:22828"/>
        <dbReference type="ChEBI" id="CHEBI:15377"/>
        <dbReference type="ChEBI" id="CHEBI:15378"/>
        <dbReference type="ChEBI" id="CHEBI:33019"/>
        <dbReference type="ChEBI" id="CHEBI:59457"/>
        <dbReference type="ChEBI" id="CHEBI:73183"/>
        <dbReference type="EC" id="3.6.1.31"/>
    </reaction>
</comment>
<dbReference type="GO" id="GO:0005524">
    <property type="term" value="F:ATP binding"/>
    <property type="evidence" value="ECO:0007669"/>
    <property type="project" value="UniProtKB-KW"/>
</dbReference>
<feature type="compositionally biased region" description="Low complexity" evidence="13">
    <location>
        <begin position="173"/>
        <end position="188"/>
    </location>
</feature>
<dbReference type="Proteomes" id="UP001165080">
    <property type="component" value="Unassembled WGS sequence"/>
</dbReference>
<dbReference type="InterPro" id="IPR023019">
    <property type="entry name" value="His_synth_HisIE"/>
</dbReference>
<dbReference type="InterPro" id="IPR038019">
    <property type="entry name" value="PRib_AMP_CycHydrolase_sf"/>
</dbReference>
<gene>
    <name evidence="15" type="primary">PLEST004319</name>
    <name evidence="15" type="ORF">PLESTB_000195900</name>
</gene>
<dbReference type="Gene3D" id="3.10.20.810">
    <property type="entry name" value="Phosphoribosyl-AMP cyclohydrolase"/>
    <property type="match status" value="1"/>
</dbReference>
<comment type="pathway">
    <text evidence="4">Amino-acid biosynthesis; L-histidine biosynthesis; L-histidine from 5-phospho-alpha-D-ribose 1-diphosphate: step 2/9.</text>
</comment>
<reference evidence="15 16" key="1">
    <citation type="journal article" date="2023" name="Commun. Biol.">
        <title>Reorganization of the ancestral sex-determining regions during the evolution of trioecy in Pleodorina starrii.</title>
        <authorList>
            <person name="Takahashi K."/>
            <person name="Suzuki S."/>
            <person name="Kawai-Toyooka H."/>
            <person name="Yamamoto K."/>
            <person name="Hamaji T."/>
            <person name="Ootsuki R."/>
            <person name="Yamaguchi H."/>
            <person name="Kawachi M."/>
            <person name="Higashiyama T."/>
            <person name="Nozaki H."/>
        </authorList>
    </citation>
    <scope>NUCLEOTIDE SEQUENCE [LARGE SCALE GENOMIC DNA]</scope>
    <source>
        <strain evidence="15 16">NIES-4479</strain>
    </source>
</reference>
<dbReference type="CDD" id="cd11534">
    <property type="entry name" value="NTP-PPase_HisIE_like"/>
    <property type="match status" value="1"/>
</dbReference>
<keyword evidence="8" id="KW-0547">Nucleotide-binding</keyword>
<dbReference type="InterPro" id="IPR002496">
    <property type="entry name" value="PRib_AMP_CycHydrolase_dom"/>
</dbReference>
<evidence type="ECO:0000256" key="8">
    <source>
        <dbReference type="ARBA" id="ARBA00022741"/>
    </source>
</evidence>
<dbReference type="InterPro" id="IPR021130">
    <property type="entry name" value="PRib-ATP_PPHydrolase-like"/>
</dbReference>
<dbReference type="GO" id="GO:0004635">
    <property type="term" value="F:phosphoribosyl-AMP cyclohydrolase activity"/>
    <property type="evidence" value="ECO:0007669"/>
    <property type="project" value="UniProtKB-EC"/>
</dbReference>
<dbReference type="NCBIfam" id="NF000768">
    <property type="entry name" value="PRK00051.1"/>
    <property type="match status" value="1"/>
</dbReference>
<keyword evidence="16" id="KW-1185">Reference proteome</keyword>
<comment type="caution">
    <text evidence="15">The sequence shown here is derived from an EMBL/GenBank/DDBJ whole genome shotgun (WGS) entry which is preliminary data.</text>
</comment>
<dbReference type="Gene3D" id="1.10.287.1080">
    <property type="entry name" value="MazG-like"/>
    <property type="match status" value="1"/>
</dbReference>
<evidence type="ECO:0000256" key="13">
    <source>
        <dbReference type="SAM" id="MobiDB-lite"/>
    </source>
</evidence>
<evidence type="ECO:0000256" key="5">
    <source>
        <dbReference type="ARBA" id="ARBA00007731"/>
    </source>
</evidence>
<evidence type="ECO:0000313" key="15">
    <source>
        <dbReference type="EMBL" id="GLC49221.1"/>
    </source>
</evidence>
<comment type="pathway">
    <text evidence="3">Amino-acid biosynthesis; L-histidine biosynthesis; L-histidine from 5-phospho-alpha-D-ribose 1-diphosphate: step 3/9.</text>
</comment>
<dbReference type="Pfam" id="PF01503">
    <property type="entry name" value="PRA-PH"/>
    <property type="match status" value="1"/>
</dbReference>
<comment type="similarity">
    <text evidence="5">In the C-terminal section; belongs to the PRA-PH family.</text>
</comment>
<organism evidence="15 16">
    <name type="scientific">Pleodorina starrii</name>
    <dbReference type="NCBI Taxonomy" id="330485"/>
    <lineage>
        <taxon>Eukaryota</taxon>
        <taxon>Viridiplantae</taxon>
        <taxon>Chlorophyta</taxon>
        <taxon>core chlorophytes</taxon>
        <taxon>Chlorophyceae</taxon>
        <taxon>CS clade</taxon>
        <taxon>Chlamydomonadales</taxon>
        <taxon>Volvocaceae</taxon>
        <taxon>Pleodorina</taxon>
    </lineage>
</organism>
<evidence type="ECO:0000256" key="2">
    <source>
        <dbReference type="ARBA" id="ARBA00001460"/>
    </source>
</evidence>
<dbReference type="NCBIfam" id="TIGR03188">
    <property type="entry name" value="histidine_hisI"/>
    <property type="match status" value="1"/>
</dbReference>
<dbReference type="InterPro" id="IPR008179">
    <property type="entry name" value="HisE"/>
</dbReference>
<evidence type="ECO:0000256" key="12">
    <source>
        <dbReference type="ARBA" id="ARBA00023268"/>
    </source>
</evidence>
<dbReference type="GO" id="GO:0004636">
    <property type="term" value="F:phosphoribosyl-ATP diphosphatase activity"/>
    <property type="evidence" value="ECO:0007669"/>
    <property type="project" value="UniProtKB-EC"/>
</dbReference>
<dbReference type="EMBL" id="BRXU01000002">
    <property type="protein sequence ID" value="GLC49221.1"/>
    <property type="molecule type" value="Genomic_DNA"/>
</dbReference>
<feature type="domain" description="Phosphoribosyl-AMP cyclohydrolase" evidence="14">
    <location>
        <begin position="91"/>
        <end position="164"/>
    </location>
</feature>
<dbReference type="FunFam" id="3.10.20.810:FF:000001">
    <property type="entry name" value="Histidine biosynthesis bifunctional protein HisIE"/>
    <property type="match status" value="1"/>
</dbReference>